<dbReference type="Proteomes" id="UP000054771">
    <property type="component" value="Unassembled WGS sequence"/>
</dbReference>
<proteinExistence type="predicted"/>
<dbReference type="AlphaFoldDB" id="A0A0U5FV24"/>
<sequence>MLSIVDYHATAPQSYTRGCLSAYAESLLHVQALQTHLAMSQRLALSRLHHRFRQTLYVGAIRNLDVSCRGRSLPASTPIWSVLSGRFS</sequence>
<evidence type="ECO:0000313" key="2">
    <source>
        <dbReference type="Proteomes" id="UP000054771"/>
    </source>
</evidence>
<accession>A0A0U5FV24</accession>
<gene>
    <name evidence="1" type="ORF">ASPCAL03704</name>
</gene>
<organism evidence="1 2">
    <name type="scientific">Aspergillus calidoustus</name>
    <dbReference type="NCBI Taxonomy" id="454130"/>
    <lineage>
        <taxon>Eukaryota</taxon>
        <taxon>Fungi</taxon>
        <taxon>Dikarya</taxon>
        <taxon>Ascomycota</taxon>
        <taxon>Pezizomycotina</taxon>
        <taxon>Eurotiomycetes</taxon>
        <taxon>Eurotiomycetidae</taxon>
        <taxon>Eurotiales</taxon>
        <taxon>Aspergillaceae</taxon>
        <taxon>Aspergillus</taxon>
        <taxon>Aspergillus subgen. Nidulantes</taxon>
    </lineage>
</organism>
<dbReference type="EMBL" id="CDMC01000003">
    <property type="protein sequence ID" value="CEL02535.1"/>
    <property type="molecule type" value="Genomic_DNA"/>
</dbReference>
<name>A0A0U5FV24_ASPCI</name>
<keyword evidence="2" id="KW-1185">Reference proteome</keyword>
<evidence type="ECO:0000313" key="1">
    <source>
        <dbReference type="EMBL" id="CEL02535.1"/>
    </source>
</evidence>
<protein>
    <submittedName>
        <fullName evidence="1">Uncharacterized protein</fullName>
    </submittedName>
</protein>
<reference evidence="2" key="1">
    <citation type="journal article" date="2016" name="Genome Announc.">
        <title>Draft genome sequences of fungus Aspergillus calidoustus.</title>
        <authorList>
            <person name="Horn F."/>
            <person name="Linde J."/>
            <person name="Mattern D.J."/>
            <person name="Walther G."/>
            <person name="Guthke R."/>
            <person name="Scherlach K."/>
            <person name="Martin K."/>
            <person name="Brakhage A.A."/>
            <person name="Petzke L."/>
            <person name="Valiante V."/>
        </authorList>
    </citation>
    <scope>NUCLEOTIDE SEQUENCE [LARGE SCALE GENOMIC DNA]</scope>
    <source>
        <strain evidence="2">SF006504</strain>
    </source>
</reference>